<comment type="caution">
    <text evidence="1">The sequence shown here is derived from an EMBL/GenBank/DDBJ whole genome shotgun (WGS) entry which is preliminary data.</text>
</comment>
<name>A0ABU5C293_9BACI</name>
<evidence type="ECO:0000313" key="1">
    <source>
        <dbReference type="EMBL" id="MDY0393235.1"/>
    </source>
</evidence>
<organism evidence="1 2">
    <name type="scientific">Tigheibacillus halophilus</name>
    <dbReference type="NCBI Taxonomy" id="361280"/>
    <lineage>
        <taxon>Bacteria</taxon>
        <taxon>Bacillati</taxon>
        <taxon>Bacillota</taxon>
        <taxon>Bacilli</taxon>
        <taxon>Bacillales</taxon>
        <taxon>Bacillaceae</taxon>
        <taxon>Tigheibacillus</taxon>
    </lineage>
</organism>
<dbReference type="RefSeq" id="WP_390357824.1">
    <property type="nucleotide sequence ID" value="NZ_JBHUIZ010000017.1"/>
</dbReference>
<dbReference type="EMBL" id="JAWDIP010000003">
    <property type="protein sequence ID" value="MDY0393235.1"/>
    <property type="molecule type" value="Genomic_DNA"/>
</dbReference>
<reference evidence="1 2" key="1">
    <citation type="submission" date="2023-10" db="EMBL/GenBank/DDBJ databases">
        <title>Virgibacillus halophilus 5B73C genome.</title>
        <authorList>
            <person name="Miliotis G."/>
            <person name="Sengupta P."/>
            <person name="Hameed A."/>
            <person name="Chuvochina M."/>
            <person name="Mcdonagh F."/>
            <person name="Simpson A.C."/>
            <person name="Singh N.K."/>
            <person name="Rekha P.D."/>
            <person name="Raman K."/>
            <person name="Hugenholtz P."/>
            <person name="Venkateswaran K."/>
        </authorList>
    </citation>
    <scope>NUCLEOTIDE SEQUENCE [LARGE SCALE GENOMIC DNA]</scope>
    <source>
        <strain evidence="1 2">5B73C</strain>
    </source>
</reference>
<protein>
    <submittedName>
        <fullName evidence="1">DUF6470 family protein</fullName>
    </submittedName>
</protein>
<dbReference type="Pfam" id="PF20074">
    <property type="entry name" value="DUF6470"/>
    <property type="match status" value="1"/>
</dbReference>
<proteinExistence type="predicted"/>
<sequence>MHFPRLRMTSQMGKIQIKQLPAIQEIRQPKAELSIRQPKAEVTMHTTPSKLTIDQTQAFEDMNLMNILRRTEKNAMEGQQAFIEGIGRRAEQGKQLMEIEKKGNPISSQAIANSEPADNGLGITFIPSHFSVKIDYAPAKLHMDVKTTQPEIQATPHPVEQVYKPGSVDMGMMQYPSLEIEVEGL</sequence>
<gene>
    <name evidence="1" type="ORF">RWE15_00830</name>
</gene>
<evidence type="ECO:0000313" key="2">
    <source>
        <dbReference type="Proteomes" id="UP001281447"/>
    </source>
</evidence>
<keyword evidence="2" id="KW-1185">Reference proteome</keyword>
<accession>A0ABU5C293</accession>
<dbReference type="Proteomes" id="UP001281447">
    <property type="component" value="Unassembled WGS sequence"/>
</dbReference>
<dbReference type="InterPro" id="IPR045527">
    <property type="entry name" value="DUF6470"/>
</dbReference>